<dbReference type="EMBL" id="JAJJHW010000681">
    <property type="protein sequence ID" value="KAH8384703.1"/>
    <property type="molecule type" value="Genomic_DNA"/>
</dbReference>
<evidence type="ECO:0000313" key="14">
    <source>
        <dbReference type="EMBL" id="KAH8384703.1"/>
    </source>
</evidence>
<dbReference type="PROSITE" id="PS00134">
    <property type="entry name" value="TRYPSIN_HIS"/>
    <property type="match status" value="1"/>
</dbReference>
<protein>
    <recommendedName>
        <fullName evidence="11">trypsin</fullName>
        <ecNumber evidence="11">3.4.21.4</ecNumber>
    </recommendedName>
</protein>
<dbReference type="InterPro" id="IPR043504">
    <property type="entry name" value="Peptidase_S1_PA_chymotrypsin"/>
</dbReference>
<dbReference type="PROSITE" id="PS50240">
    <property type="entry name" value="TRYPSIN_DOM"/>
    <property type="match status" value="2"/>
</dbReference>
<evidence type="ECO:0000256" key="6">
    <source>
        <dbReference type="ARBA" id="ARBA00022801"/>
    </source>
</evidence>
<dbReference type="PROSITE" id="PS00135">
    <property type="entry name" value="TRYPSIN_SER"/>
    <property type="match status" value="2"/>
</dbReference>
<dbReference type="Pfam" id="PF00089">
    <property type="entry name" value="Trypsin"/>
    <property type="match status" value="2"/>
</dbReference>
<evidence type="ECO:0000313" key="15">
    <source>
        <dbReference type="Proteomes" id="UP001200034"/>
    </source>
</evidence>
<dbReference type="FunFam" id="2.40.10.10:FF:000047">
    <property type="entry name" value="Trypsin eta"/>
    <property type="match status" value="1"/>
</dbReference>
<dbReference type="FunFam" id="2.40.10.10:FF:000010">
    <property type="entry name" value="Kallikrein related peptidase 11"/>
    <property type="match status" value="1"/>
</dbReference>
<keyword evidence="4 12" id="KW-0645">Protease</keyword>
<evidence type="ECO:0000256" key="12">
    <source>
        <dbReference type="RuleBase" id="RU363034"/>
    </source>
</evidence>
<name>A0AAD4K828_9MUSC</name>
<dbReference type="InterPro" id="IPR050430">
    <property type="entry name" value="Peptidase_S1"/>
</dbReference>
<dbReference type="PANTHER" id="PTHR24276">
    <property type="entry name" value="POLYSERASE-RELATED"/>
    <property type="match status" value="1"/>
</dbReference>
<keyword evidence="5" id="KW-0732">Signal</keyword>
<accession>A0AAD4K828</accession>
<keyword evidence="9" id="KW-1015">Disulfide bond</keyword>
<sequence>SAPNGRIVGGHETNVAVYPHQISLRRKSLIYPQNQFTHSCGGSIICEGKVVVTAAHCIIGTVASQFKVVAGTSRRNGGDGVIVSVSEIIMHEKYNPDTYDHDIALLVLSSPLPVNNFTIKAIKLASEDVEAGSISTVTGWGTTSSGGKASDQLLAVDVPIVSNKECNEDYGAGRITDSMLCAGVRGVGGKDACQGDSGGPLIVNNELHGVVSWGYGCAHPEYPGVYARVSYLLDWIKSKEQGVKVTKLIYHTGYNKKTHVNDIGMIITTVPLTYSSLVQPIALAVDSPKPGTFAVVSGWGKRTEEDEALPALLRAVQVEIMDINTCGAQYSTKDYTITDEMLCAGANEGGKDACQGDSGGPLSVDGILVGIVSWGVGCAREGFPGVYTSVLHHTAWIEEQAAP</sequence>
<evidence type="ECO:0000256" key="4">
    <source>
        <dbReference type="ARBA" id="ARBA00022670"/>
    </source>
</evidence>
<keyword evidence="8" id="KW-0865">Zymogen</keyword>
<comment type="subcellular location">
    <subcellularLocation>
        <location evidence="1">Secreted</location>
        <location evidence="1">Extracellular space</location>
    </subcellularLocation>
</comment>
<proteinExistence type="inferred from homology"/>
<feature type="non-terminal residue" evidence="14">
    <location>
        <position position="403"/>
    </location>
</feature>
<gene>
    <name evidence="14" type="ORF">KR093_005654</name>
</gene>
<keyword evidence="7 12" id="KW-0720">Serine protease</keyword>
<reference evidence="14" key="1">
    <citation type="journal article" date="2021" name="Mol. Ecol. Resour.">
        <title>Phylogenomic analyses of the genus Drosophila reveals genomic signals of climate adaptation.</title>
        <authorList>
            <person name="Li F."/>
            <person name="Rane R.V."/>
            <person name="Luria V."/>
            <person name="Xiong Z."/>
            <person name="Chen J."/>
            <person name="Li Z."/>
            <person name="Catullo R.A."/>
            <person name="Griffin P.C."/>
            <person name="Schiffer M."/>
            <person name="Pearce S."/>
            <person name="Lee S.F."/>
            <person name="McElroy K."/>
            <person name="Stocker A."/>
            <person name="Shirriffs J."/>
            <person name="Cockerell F."/>
            <person name="Coppin C."/>
            <person name="Sgro C.M."/>
            <person name="Karger A."/>
            <person name="Cain J.W."/>
            <person name="Weber J.A."/>
            <person name="Santpere G."/>
            <person name="Kirschner M.W."/>
            <person name="Hoffmann A.A."/>
            <person name="Oakeshott J.G."/>
            <person name="Zhang G."/>
        </authorList>
    </citation>
    <scope>NUCLEOTIDE SEQUENCE</scope>
    <source>
        <strain evidence="14">BGI-SZ-2011g</strain>
    </source>
</reference>
<evidence type="ECO:0000256" key="11">
    <source>
        <dbReference type="ARBA" id="ARBA00038868"/>
    </source>
</evidence>
<evidence type="ECO:0000256" key="9">
    <source>
        <dbReference type="ARBA" id="ARBA00023157"/>
    </source>
</evidence>
<dbReference type="CDD" id="cd00190">
    <property type="entry name" value="Tryp_SPc"/>
    <property type="match status" value="1"/>
</dbReference>
<comment type="similarity">
    <text evidence="2">Belongs to the peptidase S1 family.</text>
</comment>
<dbReference type="InterPro" id="IPR009003">
    <property type="entry name" value="Peptidase_S1_PA"/>
</dbReference>
<feature type="domain" description="Peptidase S1" evidence="13">
    <location>
        <begin position="240"/>
        <end position="402"/>
    </location>
</feature>
<dbReference type="GO" id="GO:0004252">
    <property type="term" value="F:serine-type endopeptidase activity"/>
    <property type="evidence" value="ECO:0007669"/>
    <property type="project" value="UniProtKB-EC"/>
</dbReference>
<keyword evidence="15" id="KW-1185">Reference proteome</keyword>
<dbReference type="AlphaFoldDB" id="A0AAD4K828"/>
<keyword evidence="3" id="KW-0964">Secreted</keyword>
<feature type="non-terminal residue" evidence="14">
    <location>
        <position position="1"/>
    </location>
</feature>
<dbReference type="PANTHER" id="PTHR24276:SF91">
    <property type="entry name" value="AT26814P-RELATED"/>
    <property type="match status" value="1"/>
</dbReference>
<dbReference type="SUPFAM" id="SSF50494">
    <property type="entry name" value="Trypsin-like serine proteases"/>
    <property type="match status" value="2"/>
</dbReference>
<dbReference type="InterPro" id="IPR001314">
    <property type="entry name" value="Peptidase_S1A"/>
</dbReference>
<evidence type="ECO:0000256" key="7">
    <source>
        <dbReference type="ARBA" id="ARBA00022825"/>
    </source>
</evidence>
<evidence type="ECO:0000256" key="1">
    <source>
        <dbReference type="ARBA" id="ARBA00004239"/>
    </source>
</evidence>
<dbReference type="GO" id="GO:0016485">
    <property type="term" value="P:protein processing"/>
    <property type="evidence" value="ECO:0007669"/>
    <property type="project" value="UniProtKB-ARBA"/>
</dbReference>
<evidence type="ECO:0000256" key="10">
    <source>
        <dbReference type="ARBA" id="ARBA00036320"/>
    </source>
</evidence>
<feature type="domain" description="Peptidase S1" evidence="13">
    <location>
        <begin position="7"/>
        <end position="241"/>
    </location>
</feature>
<evidence type="ECO:0000256" key="8">
    <source>
        <dbReference type="ARBA" id="ARBA00023145"/>
    </source>
</evidence>
<dbReference type="Gene3D" id="2.40.10.10">
    <property type="entry name" value="Trypsin-like serine proteases"/>
    <property type="match status" value="2"/>
</dbReference>
<dbReference type="Proteomes" id="UP001200034">
    <property type="component" value="Unassembled WGS sequence"/>
</dbReference>
<dbReference type="EC" id="3.4.21.4" evidence="11"/>
<evidence type="ECO:0000256" key="5">
    <source>
        <dbReference type="ARBA" id="ARBA00022729"/>
    </source>
</evidence>
<comment type="caution">
    <text evidence="14">The sequence shown here is derived from an EMBL/GenBank/DDBJ whole genome shotgun (WGS) entry which is preliminary data.</text>
</comment>
<evidence type="ECO:0000256" key="2">
    <source>
        <dbReference type="ARBA" id="ARBA00007664"/>
    </source>
</evidence>
<keyword evidence="6 12" id="KW-0378">Hydrolase</keyword>
<evidence type="ECO:0000256" key="3">
    <source>
        <dbReference type="ARBA" id="ARBA00022525"/>
    </source>
</evidence>
<dbReference type="InterPro" id="IPR018114">
    <property type="entry name" value="TRYPSIN_HIS"/>
</dbReference>
<dbReference type="InterPro" id="IPR033116">
    <property type="entry name" value="TRYPSIN_SER"/>
</dbReference>
<comment type="catalytic activity">
    <reaction evidence="10">
        <text>Preferential cleavage: Arg-|-Xaa, Lys-|-Xaa.</text>
        <dbReference type="EC" id="3.4.21.4"/>
    </reaction>
</comment>
<dbReference type="SMART" id="SM00020">
    <property type="entry name" value="Tryp_SPc"/>
    <property type="match status" value="2"/>
</dbReference>
<dbReference type="PRINTS" id="PR00722">
    <property type="entry name" value="CHYMOTRYPSIN"/>
</dbReference>
<dbReference type="GO" id="GO:0005576">
    <property type="term" value="C:extracellular region"/>
    <property type="evidence" value="ECO:0007669"/>
    <property type="project" value="UniProtKB-SubCell"/>
</dbReference>
<dbReference type="InterPro" id="IPR001254">
    <property type="entry name" value="Trypsin_dom"/>
</dbReference>
<organism evidence="14 15">
    <name type="scientific">Drosophila rubida</name>
    <dbReference type="NCBI Taxonomy" id="30044"/>
    <lineage>
        <taxon>Eukaryota</taxon>
        <taxon>Metazoa</taxon>
        <taxon>Ecdysozoa</taxon>
        <taxon>Arthropoda</taxon>
        <taxon>Hexapoda</taxon>
        <taxon>Insecta</taxon>
        <taxon>Pterygota</taxon>
        <taxon>Neoptera</taxon>
        <taxon>Endopterygota</taxon>
        <taxon>Diptera</taxon>
        <taxon>Brachycera</taxon>
        <taxon>Muscomorpha</taxon>
        <taxon>Ephydroidea</taxon>
        <taxon>Drosophilidae</taxon>
        <taxon>Drosophila</taxon>
    </lineage>
</organism>
<evidence type="ECO:0000259" key="13">
    <source>
        <dbReference type="PROSITE" id="PS50240"/>
    </source>
</evidence>